<comment type="caution">
    <text evidence="2">The sequence shown here is derived from an EMBL/GenBank/DDBJ whole genome shotgun (WGS) entry which is preliminary data.</text>
</comment>
<evidence type="ECO:0000313" key="2">
    <source>
        <dbReference type="EMBL" id="RMZ93906.1"/>
    </source>
</evidence>
<evidence type="ECO:0000313" key="3">
    <source>
        <dbReference type="Proteomes" id="UP000276133"/>
    </source>
</evidence>
<organism evidence="2 3">
    <name type="scientific">Brachionus plicatilis</name>
    <name type="common">Marine rotifer</name>
    <name type="synonym">Brachionus muelleri</name>
    <dbReference type="NCBI Taxonomy" id="10195"/>
    <lineage>
        <taxon>Eukaryota</taxon>
        <taxon>Metazoa</taxon>
        <taxon>Spiralia</taxon>
        <taxon>Gnathifera</taxon>
        <taxon>Rotifera</taxon>
        <taxon>Eurotatoria</taxon>
        <taxon>Monogononta</taxon>
        <taxon>Pseudotrocha</taxon>
        <taxon>Ploima</taxon>
        <taxon>Brachionidae</taxon>
        <taxon>Brachionus</taxon>
    </lineage>
</organism>
<reference evidence="2 3" key="1">
    <citation type="journal article" date="2018" name="Sci. Rep.">
        <title>Genomic signatures of local adaptation to the degree of environmental predictability in rotifers.</title>
        <authorList>
            <person name="Franch-Gras L."/>
            <person name="Hahn C."/>
            <person name="Garcia-Roger E.M."/>
            <person name="Carmona M.J."/>
            <person name="Serra M."/>
            <person name="Gomez A."/>
        </authorList>
    </citation>
    <scope>NUCLEOTIDE SEQUENCE [LARGE SCALE GENOMIC DNA]</scope>
    <source>
        <strain evidence="2">HYR1</strain>
    </source>
</reference>
<dbReference type="EMBL" id="REGN01013462">
    <property type="protein sequence ID" value="RMZ93906.1"/>
    <property type="molecule type" value="Genomic_DNA"/>
</dbReference>
<keyword evidence="1" id="KW-0732">Signal</keyword>
<proteinExistence type="predicted"/>
<dbReference type="Proteomes" id="UP000276133">
    <property type="component" value="Unassembled WGS sequence"/>
</dbReference>
<dbReference type="AlphaFoldDB" id="A0A3M7P4A5"/>
<dbReference type="SUPFAM" id="SSF57302">
    <property type="entry name" value="Snake toxin-like"/>
    <property type="match status" value="1"/>
</dbReference>
<sequence>MFRYISFVILLISFELRPISSLMCKSCHTCHGGNFGLMEPRRKVTCSDDQSLCIADVDVLPKITKTEPNKVLIKLGCSTFCPKNHYCCKTNFCNNINQRYINKKIRESISKFSRSKTLVL</sequence>
<feature type="chain" id="PRO_5018044046" description="UPAR/Ly6 domain-containing protein" evidence="1">
    <location>
        <begin position="22"/>
        <end position="120"/>
    </location>
</feature>
<dbReference type="InterPro" id="IPR045860">
    <property type="entry name" value="Snake_toxin-like_sf"/>
</dbReference>
<accession>A0A3M7P4A5</accession>
<evidence type="ECO:0000256" key="1">
    <source>
        <dbReference type="SAM" id="SignalP"/>
    </source>
</evidence>
<feature type="signal peptide" evidence="1">
    <location>
        <begin position="1"/>
        <end position="21"/>
    </location>
</feature>
<evidence type="ECO:0008006" key="4">
    <source>
        <dbReference type="Google" id="ProtNLM"/>
    </source>
</evidence>
<dbReference type="Gene3D" id="2.10.60.10">
    <property type="entry name" value="CD59"/>
    <property type="match status" value="1"/>
</dbReference>
<name>A0A3M7P4A5_BRAPC</name>
<dbReference type="OrthoDB" id="10461493at2759"/>
<gene>
    <name evidence="2" type="ORF">BpHYR1_035775</name>
</gene>
<protein>
    <recommendedName>
        <fullName evidence="4">UPAR/Ly6 domain-containing protein</fullName>
    </recommendedName>
</protein>
<keyword evidence="3" id="KW-1185">Reference proteome</keyword>